<dbReference type="RefSeq" id="WP_153758152.1">
    <property type="nucleotide sequence ID" value="NZ_CP045851.1"/>
</dbReference>
<dbReference type="GO" id="GO:0020037">
    <property type="term" value="F:heme binding"/>
    <property type="evidence" value="ECO:0007669"/>
    <property type="project" value="InterPro"/>
</dbReference>
<dbReference type="GO" id="GO:0004497">
    <property type="term" value="F:monooxygenase activity"/>
    <property type="evidence" value="ECO:0007669"/>
    <property type="project" value="InterPro"/>
</dbReference>
<dbReference type="EMBL" id="CP045851">
    <property type="protein sequence ID" value="QGG94046.1"/>
    <property type="molecule type" value="Genomic_DNA"/>
</dbReference>
<dbReference type="AlphaFoldDB" id="A0A5Q2RI62"/>
<dbReference type="Proteomes" id="UP000334019">
    <property type="component" value="Chromosome"/>
</dbReference>
<evidence type="ECO:0000313" key="2">
    <source>
        <dbReference type="Proteomes" id="UP000334019"/>
    </source>
</evidence>
<accession>A0A5Q2RI62</accession>
<dbReference type="Gene3D" id="3.30.43.20">
    <property type="match status" value="1"/>
</dbReference>
<gene>
    <name evidence="1" type="ORF">GH723_02400</name>
</gene>
<name>A0A5Q2RI62_9ACTN</name>
<evidence type="ECO:0008006" key="3">
    <source>
        <dbReference type="Google" id="ProtNLM"/>
    </source>
</evidence>
<dbReference type="InterPro" id="IPR036396">
    <property type="entry name" value="Cyt_P450_sf"/>
</dbReference>
<dbReference type="GO" id="GO:0016705">
    <property type="term" value="F:oxidoreductase activity, acting on paired donors, with incorporation or reduction of molecular oxygen"/>
    <property type="evidence" value="ECO:0007669"/>
    <property type="project" value="InterPro"/>
</dbReference>
<evidence type="ECO:0000313" key="1">
    <source>
        <dbReference type="EMBL" id="QGG94046.1"/>
    </source>
</evidence>
<keyword evidence="2" id="KW-1185">Reference proteome</keyword>
<proteinExistence type="predicted"/>
<protein>
    <recommendedName>
        <fullName evidence="3">Cytochrome P450</fullName>
    </recommendedName>
</protein>
<dbReference type="KEGG" id="atq:GH723_02400"/>
<reference evidence="1 2" key="1">
    <citation type="submission" date="2019-11" db="EMBL/GenBank/DDBJ databases">
        <authorList>
            <person name="He Y."/>
        </authorList>
    </citation>
    <scope>NUCLEOTIDE SEQUENCE [LARGE SCALE GENOMIC DNA]</scope>
    <source>
        <strain evidence="1 2">SCSIO 58843</strain>
    </source>
</reference>
<sequence>MTTLTPSMIPDLFSPEVTADPHPAYARLRDLGPVYDERNDVWLLARHPDVLDALHRPTVFSSER</sequence>
<dbReference type="SUPFAM" id="SSF48264">
    <property type="entry name" value="Cytochrome P450"/>
    <property type="match status" value="1"/>
</dbReference>
<dbReference type="GO" id="GO:0005506">
    <property type="term" value="F:iron ion binding"/>
    <property type="evidence" value="ECO:0007669"/>
    <property type="project" value="InterPro"/>
</dbReference>
<organism evidence="1 2">
    <name type="scientific">Actinomarinicola tropica</name>
    <dbReference type="NCBI Taxonomy" id="2789776"/>
    <lineage>
        <taxon>Bacteria</taxon>
        <taxon>Bacillati</taxon>
        <taxon>Actinomycetota</taxon>
        <taxon>Acidimicrobiia</taxon>
        <taxon>Acidimicrobiales</taxon>
        <taxon>Iamiaceae</taxon>
        <taxon>Actinomarinicola</taxon>
    </lineage>
</organism>